<dbReference type="PROSITE" id="PS51318">
    <property type="entry name" value="TAT"/>
    <property type="match status" value="1"/>
</dbReference>
<evidence type="ECO:0000313" key="3">
    <source>
        <dbReference type="Proteomes" id="UP000525389"/>
    </source>
</evidence>
<dbReference type="PANTHER" id="PTHR35788">
    <property type="entry name" value="EXPORTED PROTEIN-RELATED"/>
    <property type="match status" value="1"/>
</dbReference>
<evidence type="ECO:0000313" key="2">
    <source>
        <dbReference type="EMBL" id="MBB5233321.1"/>
    </source>
</evidence>
<accession>A0A7W8GD21</accession>
<dbReference type="InterPro" id="IPR007391">
    <property type="entry name" value="Vancomycin_resist_VanW"/>
</dbReference>
<dbReference type="PANTHER" id="PTHR35788:SF1">
    <property type="entry name" value="EXPORTED PROTEIN"/>
    <property type="match status" value="1"/>
</dbReference>
<dbReference type="Pfam" id="PF04294">
    <property type="entry name" value="VanW"/>
    <property type="match status" value="1"/>
</dbReference>
<dbReference type="Proteomes" id="UP000525389">
    <property type="component" value="Unassembled WGS sequence"/>
</dbReference>
<name>A0A7W8GD21_9DEIO</name>
<keyword evidence="1" id="KW-0732">Signal</keyword>
<sequence>MTHQADQRPSRPLVLRRGLTRTATLAAALMLVSAGLAPPVRADVPAAPRPLLLKVTAPEPVLRGGVVVPGQVTRTYSLTLDAGERRLLRARQPSREQPSRDLNALLEQVYARIEARTPRDARFVRVGGEWTAQAQTGWRVRRAETAERLRAALERPAAGRGALEVEVALRLTPPARTVADLHERGVVAHLASGESGFAGSPEFRVHNIRVGSSRLHGVWLEPGAVFDFNALIGRISKERGFVPGYVIAGQSLTMEPGGGICQVSTTVFRAAYLAGLEVVERHAHSHQVAYYDPPGFEATVYAPAKNLRFRNDTASPLLMQAAWDLEAGTLSIHLFGGPPDRQVQVSPPRIRDLRPALAPSFVPAPDLKPGEARRIDLPASGMRVRIERTVRRDGKVRRDETLSHYRPWGGVFAVAPGDERLR</sequence>
<keyword evidence="3" id="KW-1185">Reference proteome</keyword>
<dbReference type="InterPro" id="IPR052913">
    <property type="entry name" value="Glycopeptide_resist_protein"/>
</dbReference>
<reference evidence="2 3" key="1">
    <citation type="submission" date="2020-08" db="EMBL/GenBank/DDBJ databases">
        <title>Genomic Encyclopedia of Type Strains, Phase IV (KMG-IV): sequencing the most valuable type-strain genomes for metagenomic binning, comparative biology and taxonomic classification.</title>
        <authorList>
            <person name="Goeker M."/>
        </authorList>
    </citation>
    <scope>NUCLEOTIDE SEQUENCE [LARGE SCALE GENOMIC DNA]</scope>
    <source>
        <strain evidence="2 3">DSM 101791</strain>
    </source>
</reference>
<protein>
    <submittedName>
        <fullName evidence="2">Vancomycin resistance protein YoaR</fullName>
    </submittedName>
</protein>
<evidence type="ECO:0000256" key="1">
    <source>
        <dbReference type="SAM" id="SignalP"/>
    </source>
</evidence>
<dbReference type="AlphaFoldDB" id="A0A7W8GD21"/>
<dbReference type="InterPro" id="IPR006311">
    <property type="entry name" value="TAT_signal"/>
</dbReference>
<dbReference type="EMBL" id="JACHFN010000002">
    <property type="protein sequence ID" value="MBB5233321.1"/>
    <property type="molecule type" value="Genomic_DNA"/>
</dbReference>
<feature type="chain" id="PRO_5031161814" evidence="1">
    <location>
        <begin position="43"/>
        <end position="422"/>
    </location>
</feature>
<dbReference type="RefSeq" id="WP_246363112.1">
    <property type="nucleotide sequence ID" value="NZ_JACHFN010000002.1"/>
</dbReference>
<proteinExistence type="predicted"/>
<organism evidence="2 3">
    <name type="scientific">Deinococcus budaensis</name>
    <dbReference type="NCBI Taxonomy" id="1665626"/>
    <lineage>
        <taxon>Bacteria</taxon>
        <taxon>Thermotogati</taxon>
        <taxon>Deinococcota</taxon>
        <taxon>Deinococci</taxon>
        <taxon>Deinococcales</taxon>
        <taxon>Deinococcaceae</taxon>
        <taxon>Deinococcus</taxon>
    </lineage>
</organism>
<comment type="caution">
    <text evidence="2">The sequence shown here is derived from an EMBL/GenBank/DDBJ whole genome shotgun (WGS) entry which is preliminary data.</text>
</comment>
<gene>
    <name evidence="2" type="ORF">HNQ09_000738</name>
</gene>
<feature type="signal peptide" evidence="1">
    <location>
        <begin position="1"/>
        <end position="42"/>
    </location>
</feature>